<name>A0A9P4TYF1_9PEZI</name>
<evidence type="ECO:0000313" key="2">
    <source>
        <dbReference type="EMBL" id="KAF2429833.1"/>
    </source>
</evidence>
<dbReference type="EMBL" id="MU007043">
    <property type="protein sequence ID" value="KAF2429833.1"/>
    <property type="molecule type" value="Genomic_DNA"/>
</dbReference>
<dbReference type="AlphaFoldDB" id="A0A9P4TYF1"/>
<evidence type="ECO:0000313" key="3">
    <source>
        <dbReference type="Proteomes" id="UP000800235"/>
    </source>
</evidence>
<sequence>MIYHGHQQDLDKPLPSLPSNEDMITPRRPYDTIAPLHNIKEEQDADMALEGSPPTSVKSDPTSARVYGPLLYDRCTESLIRQRHELNELEHQHRQGSQTPPTTWSRRSADCDSTTRNRRSTTEAPPITYSRKSEDFTSSTRSKHSSTLASSTHSSRFREWFSPGTRSRSQSPAPSPPFQPPPRFPTLSRDGDVRRERPKPAAFVSGYDRASSSPCPPPRPLTSLSLRSHDERTVGPAIFVTHPSTSTRASVRKAGLARNLALGKKVSQLNQGEDEGSTVNLEEMDAVDSIEEGKKSGMAKRILSVLKLRGYFVPKH</sequence>
<comment type="caution">
    <text evidence="2">The sequence shown here is derived from an EMBL/GenBank/DDBJ whole genome shotgun (WGS) entry which is preliminary data.</text>
</comment>
<feature type="region of interest" description="Disordered" evidence="1">
    <location>
        <begin position="86"/>
        <end position="226"/>
    </location>
</feature>
<feature type="compositionally biased region" description="Basic and acidic residues" evidence="1">
    <location>
        <begin position="1"/>
        <end position="12"/>
    </location>
</feature>
<feature type="compositionally biased region" description="Pro residues" evidence="1">
    <location>
        <begin position="173"/>
        <end position="184"/>
    </location>
</feature>
<feature type="region of interest" description="Disordered" evidence="1">
    <location>
        <begin position="1"/>
        <end position="66"/>
    </location>
</feature>
<feature type="compositionally biased region" description="Basic and acidic residues" evidence="1">
    <location>
        <begin position="189"/>
        <end position="199"/>
    </location>
</feature>
<reference evidence="2" key="1">
    <citation type="journal article" date="2020" name="Stud. Mycol.">
        <title>101 Dothideomycetes genomes: a test case for predicting lifestyles and emergence of pathogens.</title>
        <authorList>
            <person name="Haridas S."/>
            <person name="Albert R."/>
            <person name="Binder M."/>
            <person name="Bloem J."/>
            <person name="Labutti K."/>
            <person name="Salamov A."/>
            <person name="Andreopoulos B."/>
            <person name="Baker S."/>
            <person name="Barry K."/>
            <person name="Bills G."/>
            <person name="Bluhm B."/>
            <person name="Cannon C."/>
            <person name="Castanera R."/>
            <person name="Culley D."/>
            <person name="Daum C."/>
            <person name="Ezra D."/>
            <person name="Gonzalez J."/>
            <person name="Henrissat B."/>
            <person name="Kuo A."/>
            <person name="Liang C."/>
            <person name="Lipzen A."/>
            <person name="Lutzoni F."/>
            <person name="Magnuson J."/>
            <person name="Mondo S."/>
            <person name="Nolan M."/>
            <person name="Ohm R."/>
            <person name="Pangilinan J."/>
            <person name="Park H.-J."/>
            <person name="Ramirez L."/>
            <person name="Alfaro M."/>
            <person name="Sun H."/>
            <person name="Tritt A."/>
            <person name="Yoshinaga Y."/>
            <person name="Zwiers L.-H."/>
            <person name="Turgeon B."/>
            <person name="Goodwin S."/>
            <person name="Spatafora J."/>
            <person name="Crous P."/>
            <person name="Grigoriev I."/>
        </authorList>
    </citation>
    <scope>NUCLEOTIDE SEQUENCE</scope>
    <source>
        <strain evidence="2">CBS 130266</strain>
    </source>
</reference>
<organism evidence="2 3">
    <name type="scientific">Tothia fuscella</name>
    <dbReference type="NCBI Taxonomy" id="1048955"/>
    <lineage>
        <taxon>Eukaryota</taxon>
        <taxon>Fungi</taxon>
        <taxon>Dikarya</taxon>
        <taxon>Ascomycota</taxon>
        <taxon>Pezizomycotina</taxon>
        <taxon>Dothideomycetes</taxon>
        <taxon>Pleosporomycetidae</taxon>
        <taxon>Venturiales</taxon>
        <taxon>Cylindrosympodiaceae</taxon>
        <taxon>Tothia</taxon>
    </lineage>
</organism>
<protein>
    <submittedName>
        <fullName evidence="2">Uncharacterized protein</fullName>
    </submittedName>
</protein>
<accession>A0A9P4TYF1</accession>
<evidence type="ECO:0000256" key="1">
    <source>
        <dbReference type="SAM" id="MobiDB-lite"/>
    </source>
</evidence>
<feature type="compositionally biased region" description="Low complexity" evidence="1">
    <location>
        <begin position="137"/>
        <end position="154"/>
    </location>
</feature>
<keyword evidence="3" id="KW-1185">Reference proteome</keyword>
<proteinExistence type="predicted"/>
<gene>
    <name evidence="2" type="ORF">EJ08DRAFT_734572</name>
</gene>
<feature type="compositionally biased region" description="Polar residues" evidence="1">
    <location>
        <begin position="53"/>
        <end position="62"/>
    </location>
</feature>
<dbReference type="Proteomes" id="UP000800235">
    <property type="component" value="Unassembled WGS sequence"/>
</dbReference>
<feature type="compositionally biased region" description="Polar residues" evidence="1">
    <location>
        <begin position="95"/>
        <end position="106"/>
    </location>
</feature>